<name>A0A5M6CP70_9BACT</name>
<accession>A0A5M6CP70</accession>
<organism evidence="1 2">
    <name type="scientific">Taibaiella lutea</name>
    <dbReference type="NCBI Taxonomy" id="2608001"/>
    <lineage>
        <taxon>Bacteria</taxon>
        <taxon>Pseudomonadati</taxon>
        <taxon>Bacteroidota</taxon>
        <taxon>Chitinophagia</taxon>
        <taxon>Chitinophagales</taxon>
        <taxon>Chitinophagaceae</taxon>
        <taxon>Taibaiella</taxon>
    </lineage>
</organism>
<dbReference type="InterPro" id="IPR016024">
    <property type="entry name" value="ARM-type_fold"/>
</dbReference>
<evidence type="ECO:0000313" key="1">
    <source>
        <dbReference type="EMBL" id="KAA5536944.1"/>
    </source>
</evidence>
<dbReference type="SUPFAM" id="SSF48371">
    <property type="entry name" value="ARM repeat"/>
    <property type="match status" value="1"/>
</dbReference>
<proteinExistence type="predicted"/>
<keyword evidence="2" id="KW-1185">Reference proteome</keyword>
<protein>
    <recommendedName>
        <fullName evidence="3">HEAT repeat domain-containing protein</fullName>
    </recommendedName>
</protein>
<dbReference type="AlphaFoldDB" id="A0A5M6CP70"/>
<reference evidence="1 2" key="1">
    <citation type="submission" date="2019-09" db="EMBL/GenBank/DDBJ databases">
        <title>Genome sequence and assembly of Taibaiella sp.</title>
        <authorList>
            <person name="Chhetri G."/>
        </authorList>
    </citation>
    <scope>NUCLEOTIDE SEQUENCE [LARGE SCALE GENOMIC DNA]</scope>
    <source>
        <strain evidence="1 2">KVB11</strain>
    </source>
</reference>
<evidence type="ECO:0008006" key="3">
    <source>
        <dbReference type="Google" id="ProtNLM"/>
    </source>
</evidence>
<sequence>MDVLAKLASVSGKREQDLNIDLAQEIATSEDEKAIKDLLTGLTNKSKAVRHDCIKVLYEIASIAPSLLKSQATSFIGLLGDKDNRMQWGAMTSLSAMATEIPQVLFENLPLILKIADEGSVITRDHGVRILVSLSADKKHAATTIPLLLEQILKSPGNQLPSYAEQALPVINGDNKNHFRRILEARLPEVVPESKRKRVEKVLKKLQ</sequence>
<dbReference type="InterPro" id="IPR011989">
    <property type="entry name" value="ARM-like"/>
</dbReference>
<gene>
    <name evidence="1" type="ORF">F0919_04530</name>
</gene>
<dbReference type="EMBL" id="VWSH01000001">
    <property type="protein sequence ID" value="KAA5536944.1"/>
    <property type="molecule type" value="Genomic_DNA"/>
</dbReference>
<comment type="caution">
    <text evidence="1">The sequence shown here is derived from an EMBL/GenBank/DDBJ whole genome shotgun (WGS) entry which is preliminary data.</text>
</comment>
<dbReference type="Proteomes" id="UP000323632">
    <property type="component" value="Unassembled WGS sequence"/>
</dbReference>
<dbReference type="RefSeq" id="WP_150031521.1">
    <property type="nucleotide sequence ID" value="NZ_VWSH01000001.1"/>
</dbReference>
<evidence type="ECO:0000313" key="2">
    <source>
        <dbReference type="Proteomes" id="UP000323632"/>
    </source>
</evidence>
<dbReference type="Gene3D" id="1.25.10.10">
    <property type="entry name" value="Leucine-rich Repeat Variant"/>
    <property type="match status" value="1"/>
</dbReference>